<keyword evidence="8" id="KW-0460">Magnesium</keyword>
<keyword evidence="7" id="KW-0479">Metal-binding</keyword>
<dbReference type="PANTHER" id="PTHR21404">
    <property type="entry name" value="HEN1"/>
    <property type="match status" value="1"/>
</dbReference>
<comment type="cofactor">
    <cofactor evidence="1">
        <name>Mg(2+)</name>
        <dbReference type="ChEBI" id="CHEBI:18420"/>
    </cofactor>
</comment>
<sequence>MEPIRFRPPLYEQRYEFVKSYINTYRPKKVADLGCSECSLLHRLKFLDFIEELVGVDIDEDVLKLKGYILTPLPIHYLEPLERALTVTLYQGSVSEKDPALLGFDLITCIELIEHLEADILEKFQNVLFGFMAPRAVVISTPNVEFNVLLSEKTGFRHPDHKFEWDRKEFQNWAMNISRQYNYTAEFSGVGEAESEDKDVGYCSQIAIFRKNYTESVESMNIKKNYRSVYKRILHVVYPSIQEEKYLRKVVLNIALSHANRMKSNFLHNLFPEDDEEEANSSADNKKEPLSLWLSSLQTSAEIKENIVKPLFLEGDVIHVPLENLLAVPKLKELCGSLDVLQNMMTTEIQLSSDGSAIVYPLHVEDELDSDLNDT</sequence>
<evidence type="ECO:0000256" key="6">
    <source>
        <dbReference type="ARBA" id="ARBA00022691"/>
    </source>
</evidence>
<keyword evidence="15" id="KW-1185">Reference proteome</keyword>
<keyword evidence="10" id="KW-0943">RNA-mediated gene silencing</keyword>
<evidence type="ECO:0000313" key="14">
    <source>
        <dbReference type="EMBL" id="KAG8556140.1"/>
    </source>
</evidence>
<keyword evidence="6" id="KW-0949">S-adenosyl-L-methionine</keyword>
<evidence type="ECO:0000256" key="11">
    <source>
        <dbReference type="ARBA" id="ARBA00029981"/>
    </source>
</evidence>
<dbReference type="GO" id="GO:0034587">
    <property type="term" value="P:piRNA processing"/>
    <property type="evidence" value="ECO:0007669"/>
    <property type="project" value="TreeGrafter"/>
</dbReference>
<accession>A0AAV7AA50</accession>
<keyword evidence="9" id="KW-0694">RNA-binding</keyword>
<dbReference type="GO" id="GO:0046872">
    <property type="term" value="F:metal ion binding"/>
    <property type="evidence" value="ECO:0007669"/>
    <property type="project" value="UniProtKB-KW"/>
</dbReference>
<dbReference type="AlphaFoldDB" id="A0AAV7AA50"/>
<comment type="caution">
    <text evidence="14">The sequence shown here is derived from an EMBL/GenBank/DDBJ whole genome shotgun (WGS) entry which is preliminary data.</text>
</comment>
<evidence type="ECO:0000256" key="4">
    <source>
        <dbReference type="ARBA" id="ARBA00022603"/>
    </source>
</evidence>
<dbReference type="EC" id="2.1.1.386" evidence="12"/>
<dbReference type="EMBL" id="WNYA01000009">
    <property type="protein sequence ID" value="KAG8556139.1"/>
    <property type="molecule type" value="Genomic_DNA"/>
</dbReference>
<dbReference type="Proteomes" id="UP000824782">
    <property type="component" value="Unassembled WGS sequence"/>
</dbReference>
<comment type="catalytic activity">
    <reaction evidence="13">
        <text>small RNA 3'-end nucleotide + S-adenosyl-L-methionine = small RNA 3'-end 2'-O-methylnucleotide + S-adenosyl-L-homocysteine + H(+)</text>
        <dbReference type="Rhea" id="RHEA:37887"/>
        <dbReference type="Rhea" id="RHEA-COMP:10415"/>
        <dbReference type="Rhea" id="RHEA-COMP:10416"/>
        <dbReference type="ChEBI" id="CHEBI:15378"/>
        <dbReference type="ChEBI" id="CHEBI:57856"/>
        <dbReference type="ChEBI" id="CHEBI:59789"/>
        <dbReference type="ChEBI" id="CHEBI:74896"/>
        <dbReference type="ChEBI" id="CHEBI:74898"/>
        <dbReference type="EC" id="2.1.1.386"/>
    </reaction>
</comment>
<dbReference type="GO" id="GO:0030422">
    <property type="term" value="P:siRNA processing"/>
    <property type="evidence" value="ECO:0007669"/>
    <property type="project" value="TreeGrafter"/>
</dbReference>
<evidence type="ECO:0000256" key="7">
    <source>
        <dbReference type="ARBA" id="ARBA00022723"/>
    </source>
</evidence>
<dbReference type="PANTHER" id="PTHR21404:SF3">
    <property type="entry name" value="SMALL RNA 2'-O-METHYLTRANSFERASE"/>
    <property type="match status" value="1"/>
</dbReference>
<comment type="similarity">
    <text evidence="2">Belongs to the methyltransferase superfamily. HEN1 family.</text>
</comment>
<dbReference type="SUPFAM" id="SSF53335">
    <property type="entry name" value="S-adenosyl-L-methionine-dependent methyltransferases"/>
    <property type="match status" value="1"/>
</dbReference>
<evidence type="ECO:0000313" key="15">
    <source>
        <dbReference type="Proteomes" id="UP000824782"/>
    </source>
</evidence>
<dbReference type="GO" id="GO:0003723">
    <property type="term" value="F:RNA binding"/>
    <property type="evidence" value="ECO:0007669"/>
    <property type="project" value="UniProtKB-KW"/>
</dbReference>
<evidence type="ECO:0000256" key="3">
    <source>
        <dbReference type="ARBA" id="ARBA00021330"/>
    </source>
</evidence>
<protein>
    <recommendedName>
        <fullName evidence="3">Small RNA 2'-O-methyltransferase</fullName>
        <ecNumber evidence="12">2.1.1.386</ecNumber>
    </recommendedName>
    <alternativeName>
        <fullName evidence="11">HEN1 methyltransferase homolog 1</fullName>
    </alternativeName>
</protein>
<evidence type="ECO:0000256" key="5">
    <source>
        <dbReference type="ARBA" id="ARBA00022679"/>
    </source>
</evidence>
<keyword evidence="4" id="KW-0489">Methyltransferase</keyword>
<dbReference type="EMBL" id="WNYA01000009">
    <property type="protein sequence ID" value="KAG8556140.1"/>
    <property type="molecule type" value="Genomic_DNA"/>
</dbReference>
<dbReference type="InterPro" id="IPR026610">
    <property type="entry name" value="Hen1"/>
</dbReference>
<evidence type="ECO:0000256" key="8">
    <source>
        <dbReference type="ARBA" id="ARBA00022842"/>
    </source>
</evidence>
<evidence type="ECO:0000256" key="2">
    <source>
        <dbReference type="ARBA" id="ARBA00009026"/>
    </source>
</evidence>
<dbReference type="InterPro" id="IPR029063">
    <property type="entry name" value="SAM-dependent_MTases_sf"/>
</dbReference>
<dbReference type="GO" id="GO:0001510">
    <property type="term" value="P:RNA methylation"/>
    <property type="evidence" value="ECO:0007669"/>
    <property type="project" value="InterPro"/>
</dbReference>
<dbReference type="GO" id="GO:0090486">
    <property type="term" value="F:small RNA 2'-O-methyltransferase activity"/>
    <property type="evidence" value="ECO:0007669"/>
    <property type="project" value="UniProtKB-EC"/>
</dbReference>
<evidence type="ECO:0000256" key="10">
    <source>
        <dbReference type="ARBA" id="ARBA00023158"/>
    </source>
</evidence>
<name>A0AAV7AA50_ENGPU</name>
<proteinExistence type="inferred from homology"/>
<evidence type="ECO:0000256" key="12">
    <source>
        <dbReference type="ARBA" id="ARBA00035025"/>
    </source>
</evidence>
<dbReference type="FunFam" id="3.40.50.150:FF:000124">
    <property type="entry name" value="HEN methyltransferase 1"/>
    <property type="match status" value="1"/>
</dbReference>
<gene>
    <name evidence="14" type="ORF">GDO81_017931</name>
</gene>
<dbReference type="GO" id="GO:0005634">
    <property type="term" value="C:nucleus"/>
    <property type="evidence" value="ECO:0007669"/>
    <property type="project" value="TreeGrafter"/>
</dbReference>
<evidence type="ECO:0000256" key="1">
    <source>
        <dbReference type="ARBA" id="ARBA00001946"/>
    </source>
</evidence>
<evidence type="ECO:0000256" key="9">
    <source>
        <dbReference type="ARBA" id="ARBA00022884"/>
    </source>
</evidence>
<reference evidence="14" key="1">
    <citation type="thesis" date="2020" institute="ProQuest LLC" country="789 East Eisenhower Parkway, Ann Arbor, MI, USA">
        <title>Comparative Genomics and Chromosome Evolution.</title>
        <authorList>
            <person name="Mudd A.B."/>
        </authorList>
    </citation>
    <scope>NUCLEOTIDE SEQUENCE</scope>
    <source>
        <strain evidence="14">237g6f4</strain>
        <tissue evidence="14">Blood</tissue>
    </source>
</reference>
<dbReference type="Gene3D" id="3.40.50.150">
    <property type="entry name" value="Vaccinia Virus protein VP39"/>
    <property type="match status" value="1"/>
</dbReference>
<evidence type="ECO:0000256" key="13">
    <source>
        <dbReference type="ARBA" id="ARBA00048418"/>
    </source>
</evidence>
<organism evidence="14 15">
    <name type="scientific">Engystomops pustulosus</name>
    <name type="common">Tungara frog</name>
    <name type="synonym">Physalaemus pustulosus</name>
    <dbReference type="NCBI Taxonomy" id="76066"/>
    <lineage>
        <taxon>Eukaryota</taxon>
        <taxon>Metazoa</taxon>
        <taxon>Chordata</taxon>
        <taxon>Craniata</taxon>
        <taxon>Vertebrata</taxon>
        <taxon>Euteleostomi</taxon>
        <taxon>Amphibia</taxon>
        <taxon>Batrachia</taxon>
        <taxon>Anura</taxon>
        <taxon>Neobatrachia</taxon>
        <taxon>Hyloidea</taxon>
        <taxon>Leptodactylidae</taxon>
        <taxon>Leiuperinae</taxon>
        <taxon>Engystomops</taxon>
    </lineage>
</organism>
<keyword evidence="5" id="KW-0808">Transferase</keyword>
<dbReference type="GO" id="GO:0005737">
    <property type="term" value="C:cytoplasm"/>
    <property type="evidence" value="ECO:0007669"/>
    <property type="project" value="TreeGrafter"/>
</dbReference>